<feature type="transmembrane region" description="Helical" evidence="1">
    <location>
        <begin position="6"/>
        <end position="21"/>
    </location>
</feature>
<dbReference type="OrthoDB" id="1698854at2"/>
<evidence type="ECO:0000256" key="1">
    <source>
        <dbReference type="SAM" id="Phobius"/>
    </source>
</evidence>
<dbReference type="GO" id="GO:0003676">
    <property type="term" value="F:nucleic acid binding"/>
    <property type="evidence" value="ECO:0007669"/>
    <property type="project" value="InterPro"/>
</dbReference>
<dbReference type="Proteomes" id="UP000295325">
    <property type="component" value="Unassembled WGS sequence"/>
</dbReference>
<keyword evidence="1" id="KW-0472">Membrane</keyword>
<evidence type="ECO:0000313" key="3">
    <source>
        <dbReference type="Proteomes" id="UP000295325"/>
    </source>
</evidence>
<accession>A0A4V3ETL1</accession>
<dbReference type="AlphaFoldDB" id="A0A4V3ETL1"/>
<dbReference type="EMBL" id="SOAZ01000010">
    <property type="protein sequence ID" value="TDT60927.1"/>
    <property type="molecule type" value="Genomic_DNA"/>
</dbReference>
<feature type="transmembrane region" description="Helical" evidence="1">
    <location>
        <begin position="63"/>
        <end position="81"/>
    </location>
</feature>
<feature type="transmembrane region" description="Helical" evidence="1">
    <location>
        <begin position="33"/>
        <end position="57"/>
    </location>
</feature>
<dbReference type="Pfam" id="PF06961">
    <property type="entry name" value="DUF1294"/>
    <property type="match status" value="1"/>
</dbReference>
<name>A0A4V3ETL1_9CLOT</name>
<proteinExistence type="predicted"/>
<protein>
    <submittedName>
        <fullName evidence="2">Uncharacterized membrane protein YsdA (DUF1294 family)</fullName>
    </submittedName>
</protein>
<keyword evidence="3" id="KW-1185">Reference proteome</keyword>
<sequence length="85" mass="9988">MNIFVYYLLLVNIIAFVIMYIDKQKAIKNRWRISENTLVILAVLLGSLGILAGMYCFRHKTKHLKFIIGIPVIMIIQLYIITRYL</sequence>
<evidence type="ECO:0000313" key="2">
    <source>
        <dbReference type="EMBL" id="TDT60927.1"/>
    </source>
</evidence>
<dbReference type="RefSeq" id="WP_133628105.1">
    <property type="nucleotide sequence ID" value="NZ_SOAZ01000010.1"/>
</dbReference>
<keyword evidence="1" id="KW-1133">Transmembrane helix</keyword>
<dbReference type="PIRSF" id="PIRSF002599">
    <property type="entry name" value="Cold_shock_A"/>
    <property type="match status" value="1"/>
</dbReference>
<organism evidence="2 3">
    <name type="scientific">Fonticella tunisiensis</name>
    <dbReference type="NCBI Taxonomy" id="1096341"/>
    <lineage>
        <taxon>Bacteria</taxon>
        <taxon>Bacillati</taxon>
        <taxon>Bacillota</taxon>
        <taxon>Clostridia</taxon>
        <taxon>Eubacteriales</taxon>
        <taxon>Clostridiaceae</taxon>
        <taxon>Fonticella</taxon>
    </lineage>
</organism>
<dbReference type="InterPro" id="IPR012156">
    <property type="entry name" value="Cold_shock_CspA"/>
</dbReference>
<gene>
    <name evidence="2" type="ORF">EDD71_11045</name>
</gene>
<dbReference type="InterPro" id="IPR010718">
    <property type="entry name" value="DUF1294"/>
</dbReference>
<reference evidence="2 3" key="1">
    <citation type="submission" date="2019-03" db="EMBL/GenBank/DDBJ databases">
        <title>Genomic Encyclopedia of Type Strains, Phase IV (KMG-IV): sequencing the most valuable type-strain genomes for metagenomic binning, comparative biology and taxonomic classification.</title>
        <authorList>
            <person name="Goeker M."/>
        </authorList>
    </citation>
    <scope>NUCLEOTIDE SEQUENCE [LARGE SCALE GENOMIC DNA]</scope>
    <source>
        <strain evidence="2 3">DSM 24455</strain>
    </source>
</reference>
<keyword evidence="1" id="KW-0812">Transmembrane</keyword>
<comment type="caution">
    <text evidence="2">The sequence shown here is derived from an EMBL/GenBank/DDBJ whole genome shotgun (WGS) entry which is preliminary data.</text>
</comment>